<evidence type="ECO:0000313" key="2">
    <source>
        <dbReference type="EMBL" id="ABF85957.1"/>
    </source>
</evidence>
<accession>Q1D1N5</accession>
<name>Q1D1N5_MYXXD</name>
<gene>
    <name evidence="2" type="ordered locus">MXAN_5286</name>
</gene>
<reference evidence="2 3" key="1">
    <citation type="journal article" date="2006" name="Proc. Natl. Acad. Sci. U.S.A.">
        <title>Evolution of sensory complexity recorded in a myxobacterial genome.</title>
        <authorList>
            <person name="Goldman B.S."/>
            <person name="Nierman W.C."/>
            <person name="Kaiser D."/>
            <person name="Slater S.C."/>
            <person name="Durkin A.S."/>
            <person name="Eisen J.A."/>
            <person name="Ronning C.M."/>
            <person name="Barbazuk W.B."/>
            <person name="Blanchard M."/>
            <person name="Field C."/>
            <person name="Halling C."/>
            <person name="Hinkle G."/>
            <person name="Iartchuk O."/>
            <person name="Kim H.S."/>
            <person name="Mackenzie C."/>
            <person name="Madupu R."/>
            <person name="Miller N."/>
            <person name="Shvartsbeyn A."/>
            <person name="Sullivan S.A."/>
            <person name="Vaudin M."/>
            <person name="Wiegand R."/>
            <person name="Kaplan H.B."/>
        </authorList>
    </citation>
    <scope>NUCLEOTIDE SEQUENCE [LARGE SCALE GENOMIC DNA]</scope>
    <source>
        <strain evidence="3">DK1622</strain>
    </source>
</reference>
<feature type="region of interest" description="Disordered" evidence="1">
    <location>
        <begin position="40"/>
        <end position="65"/>
    </location>
</feature>
<keyword evidence="3" id="KW-1185">Reference proteome</keyword>
<dbReference type="EnsemblBacteria" id="ABF85957">
    <property type="protein sequence ID" value="ABF85957"/>
    <property type="gene ID" value="MXAN_5286"/>
</dbReference>
<sequence>MGLVAVTAVATGFVGVAVGVEAGSVDARAGSLDWGSLEEGSVAERGGVEPMRRGDMGGSSEGRWKGQYSDGLSHCSRRAMPMSNDVANASLWFQGVGGRHLASDTRALVTADTRARTTVIRTSRTTRMRPPCPLQRREVGDFSLLVRRARTGGAGASGSLSGSAVSSTWYDSR</sequence>
<proteinExistence type="predicted"/>
<feature type="compositionally biased region" description="Low complexity" evidence="1">
    <location>
        <begin position="157"/>
        <end position="173"/>
    </location>
</feature>
<protein>
    <submittedName>
        <fullName evidence="2">Uncharacterized protein</fullName>
    </submittedName>
</protein>
<dbReference type="HOGENOM" id="CLU_1545989_0_0_7"/>
<feature type="compositionally biased region" description="Basic and acidic residues" evidence="1">
    <location>
        <begin position="46"/>
        <end position="55"/>
    </location>
</feature>
<feature type="region of interest" description="Disordered" evidence="1">
    <location>
        <begin position="152"/>
        <end position="173"/>
    </location>
</feature>
<dbReference type="KEGG" id="mxa:MXAN_5286"/>
<dbReference type="AlphaFoldDB" id="Q1D1N5"/>
<evidence type="ECO:0000256" key="1">
    <source>
        <dbReference type="SAM" id="MobiDB-lite"/>
    </source>
</evidence>
<organism evidence="2 3">
    <name type="scientific">Myxococcus xanthus (strain DK1622)</name>
    <dbReference type="NCBI Taxonomy" id="246197"/>
    <lineage>
        <taxon>Bacteria</taxon>
        <taxon>Pseudomonadati</taxon>
        <taxon>Myxococcota</taxon>
        <taxon>Myxococcia</taxon>
        <taxon>Myxococcales</taxon>
        <taxon>Cystobacterineae</taxon>
        <taxon>Myxococcaceae</taxon>
        <taxon>Myxococcus</taxon>
    </lineage>
</organism>
<dbReference type="EMBL" id="CP000113">
    <property type="protein sequence ID" value="ABF85957.1"/>
    <property type="molecule type" value="Genomic_DNA"/>
</dbReference>
<evidence type="ECO:0000313" key="3">
    <source>
        <dbReference type="Proteomes" id="UP000002402"/>
    </source>
</evidence>
<dbReference type="Proteomes" id="UP000002402">
    <property type="component" value="Chromosome"/>
</dbReference>